<feature type="region of interest" description="Disordered" evidence="1">
    <location>
        <begin position="125"/>
        <end position="161"/>
    </location>
</feature>
<comment type="caution">
    <text evidence="3">The sequence shown here is derived from an EMBL/GenBank/DDBJ whole genome shotgun (WGS) entry which is preliminary data.</text>
</comment>
<proteinExistence type="predicted"/>
<gene>
    <name evidence="3" type="ORF">JJB09_19220</name>
</gene>
<dbReference type="PANTHER" id="PTHR35335:SF1">
    <property type="entry name" value="UPF0716 PROTEIN FXSA"/>
    <property type="match status" value="1"/>
</dbReference>
<dbReference type="NCBIfam" id="NF008528">
    <property type="entry name" value="PRK11463.1-2"/>
    <property type="match status" value="1"/>
</dbReference>
<sequence length="161" mass="17902">MRSIIPVLGFLALPIAEIAAFIYVGQSIGVLRTIGLVVLSAIVGVSVLRYQGLSAFRKINREIRSGQPPEQGLADGFMIAIAALLLIVPGFITDIIGLLLLVPPLRRMIWIYASRNMRVTTYYGGHRRGRRRPDDYVDLSPEDYRREDDAPSNGPRLDKPD</sequence>
<keyword evidence="2" id="KW-0812">Transmembrane</keyword>
<dbReference type="Pfam" id="PF04186">
    <property type="entry name" value="FxsA"/>
    <property type="match status" value="1"/>
</dbReference>
<dbReference type="RefSeq" id="WP_201661944.1">
    <property type="nucleotide sequence ID" value="NZ_JAEQNC010000011.1"/>
</dbReference>
<dbReference type="AlphaFoldDB" id="A0A936YP28"/>
<evidence type="ECO:0000313" key="3">
    <source>
        <dbReference type="EMBL" id="MBL0374159.1"/>
    </source>
</evidence>
<evidence type="ECO:0000313" key="4">
    <source>
        <dbReference type="Proteomes" id="UP000633219"/>
    </source>
</evidence>
<feature type="transmembrane region" description="Helical" evidence="2">
    <location>
        <begin position="73"/>
        <end position="102"/>
    </location>
</feature>
<keyword evidence="2" id="KW-0472">Membrane</keyword>
<keyword evidence="4" id="KW-1185">Reference proteome</keyword>
<accession>A0A936YP28</accession>
<dbReference type="Proteomes" id="UP000633219">
    <property type="component" value="Unassembled WGS sequence"/>
</dbReference>
<keyword evidence="2" id="KW-1133">Transmembrane helix</keyword>
<dbReference type="InterPro" id="IPR007313">
    <property type="entry name" value="FxsA"/>
</dbReference>
<evidence type="ECO:0000256" key="1">
    <source>
        <dbReference type="SAM" id="MobiDB-lite"/>
    </source>
</evidence>
<dbReference type="EMBL" id="JAEQNC010000011">
    <property type="protein sequence ID" value="MBL0374159.1"/>
    <property type="molecule type" value="Genomic_DNA"/>
</dbReference>
<reference evidence="3" key="1">
    <citation type="submission" date="2021-01" db="EMBL/GenBank/DDBJ databases">
        <title>Rhizobium sp. strain KVB221 16S ribosomal RNA gene Genome sequencing and assembly.</title>
        <authorList>
            <person name="Kang M."/>
        </authorList>
    </citation>
    <scope>NUCLEOTIDE SEQUENCE</scope>
    <source>
        <strain evidence="3">KVB221</strain>
    </source>
</reference>
<evidence type="ECO:0000256" key="2">
    <source>
        <dbReference type="SAM" id="Phobius"/>
    </source>
</evidence>
<dbReference type="GO" id="GO:0016020">
    <property type="term" value="C:membrane"/>
    <property type="evidence" value="ECO:0007669"/>
    <property type="project" value="InterPro"/>
</dbReference>
<feature type="transmembrane region" description="Helical" evidence="2">
    <location>
        <begin position="30"/>
        <end position="52"/>
    </location>
</feature>
<dbReference type="PANTHER" id="PTHR35335">
    <property type="entry name" value="UPF0716 PROTEIN FXSA"/>
    <property type="match status" value="1"/>
</dbReference>
<organism evidence="3 4">
    <name type="scientific">Rhizobium setariae</name>
    <dbReference type="NCBI Taxonomy" id="2801340"/>
    <lineage>
        <taxon>Bacteria</taxon>
        <taxon>Pseudomonadati</taxon>
        <taxon>Pseudomonadota</taxon>
        <taxon>Alphaproteobacteria</taxon>
        <taxon>Hyphomicrobiales</taxon>
        <taxon>Rhizobiaceae</taxon>
        <taxon>Rhizobium/Agrobacterium group</taxon>
        <taxon>Rhizobium</taxon>
    </lineage>
</organism>
<protein>
    <submittedName>
        <fullName evidence="3">FxsA family protein</fullName>
    </submittedName>
</protein>
<name>A0A936YP28_9HYPH</name>